<dbReference type="EMBL" id="CAEZYR010000213">
    <property type="protein sequence ID" value="CAB4774548.1"/>
    <property type="molecule type" value="Genomic_DNA"/>
</dbReference>
<accession>A0A6J6VUQ0</accession>
<keyword evidence="3" id="KW-0949">S-adenosyl-L-methionine</keyword>
<proteinExistence type="predicted"/>
<dbReference type="AlphaFoldDB" id="A0A6J6VUQ0"/>
<dbReference type="CDD" id="cd02440">
    <property type="entry name" value="AdoMet_MTases"/>
    <property type="match status" value="1"/>
</dbReference>
<dbReference type="InterPro" id="IPR029063">
    <property type="entry name" value="SAM-dependent_MTases_sf"/>
</dbReference>
<dbReference type="GO" id="GO:0008168">
    <property type="term" value="F:methyltransferase activity"/>
    <property type="evidence" value="ECO:0007669"/>
    <property type="project" value="UniProtKB-KW"/>
</dbReference>
<dbReference type="SUPFAM" id="SSF53335">
    <property type="entry name" value="S-adenosyl-L-methionine-dependent methyltransferases"/>
    <property type="match status" value="1"/>
</dbReference>
<keyword evidence="2" id="KW-0808">Transferase</keyword>
<keyword evidence="1" id="KW-0489">Methyltransferase</keyword>
<evidence type="ECO:0000313" key="5">
    <source>
        <dbReference type="EMBL" id="CAB4832074.1"/>
    </source>
</evidence>
<name>A0A6J6VUQ0_9ZZZZ</name>
<reference evidence="4" key="1">
    <citation type="submission" date="2020-05" db="EMBL/GenBank/DDBJ databases">
        <authorList>
            <person name="Chiriac C."/>
            <person name="Salcher M."/>
            <person name="Ghai R."/>
            <person name="Kavagutti S V."/>
        </authorList>
    </citation>
    <scope>NUCLEOTIDE SEQUENCE</scope>
</reference>
<evidence type="ECO:0000256" key="1">
    <source>
        <dbReference type="ARBA" id="ARBA00022603"/>
    </source>
</evidence>
<evidence type="ECO:0000313" key="4">
    <source>
        <dbReference type="EMBL" id="CAB4774548.1"/>
    </source>
</evidence>
<evidence type="ECO:0000256" key="3">
    <source>
        <dbReference type="ARBA" id="ARBA00022691"/>
    </source>
</evidence>
<dbReference type="Pfam" id="PF13489">
    <property type="entry name" value="Methyltransf_23"/>
    <property type="match status" value="1"/>
</dbReference>
<dbReference type="EMBL" id="CAFBMH010000025">
    <property type="protein sequence ID" value="CAB4903045.1"/>
    <property type="molecule type" value="Genomic_DNA"/>
</dbReference>
<protein>
    <submittedName>
        <fullName evidence="4">Unannotated protein</fullName>
    </submittedName>
</protein>
<organism evidence="4">
    <name type="scientific">freshwater metagenome</name>
    <dbReference type="NCBI Taxonomy" id="449393"/>
    <lineage>
        <taxon>unclassified sequences</taxon>
        <taxon>metagenomes</taxon>
        <taxon>ecological metagenomes</taxon>
    </lineage>
</organism>
<dbReference type="Gene3D" id="3.40.50.150">
    <property type="entry name" value="Vaccinia Virus protein VP39"/>
    <property type="match status" value="1"/>
</dbReference>
<dbReference type="PANTHER" id="PTHR43464:SF19">
    <property type="entry name" value="UBIQUINONE BIOSYNTHESIS O-METHYLTRANSFERASE, MITOCHONDRIAL"/>
    <property type="match status" value="1"/>
</dbReference>
<dbReference type="GO" id="GO:0032259">
    <property type="term" value="P:methylation"/>
    <property type="evidence" value="ECO:0007669"/>
    <property type="project" value="UniProtKB-KW"/>
</dbReference>
<gene>
    <name evidence="4" type="ORF">UFOPK2754_03285</name>
    <name evidence="5" type="ORF">UFOPK3139_01600</name>
    <name evidence="6" type="ORF">UFOPK3543_00967</name>
</gene>
<evidence type="ECO:0000313" key="6">
    <source>
        <dbReference type="EMBL" id="CAB4903045.1"/>
    </source>
</evidence>
<evidence type="ECO:0000256" key="2">
    <source>
        <dbReference type="ARBA" id="ARBA00022679"/>
    </source>
</evidence>
<sequence>MIRQLFRQPDRIARRVFELYADASRADRLHLRVRWATCPVPAIDAEVPTHGRVLEVGCGHGLVAAYMALTCPERSVVGVDIDARKLVIALAAAEHLEPHEASLQFASSHDGAVPAGPWDAIVIVDVLYLIDPDLELALLDACVAELAPGGVLVLKETDVVPRLKHSIAKAQELLATRVVRITAGDALSFTPIAELAEHLTDSGLAVTVRRVDAGYPHPHSMLVAHQR</sequence>
<dbReference type="EMBL" id="CAFABA010000062">
    <property type="protein sequence ID" value="CAB4832074.1"/>
    <property type="molecule type" value="Genomic_DNA"/>
</dbReference>
<dbReference type="PANTHER" id="PTHR43464">
    <property type="entry name" value="METHYLTRANSFERASE"/>
    <property type="match status" value="1"/>
</dbReference>